<comment type="caution">
    <text evidence="1">The sequence shown here is derived from an EMBL/GenBank/DDBJ whole genome shotgun (WGS) entry which is preliminary data.</text>
</comment>
<name>A0A2T1NE79_9FLAO</name>
<keyword evidence="2" id="KW-1185">Reference proteome</keyword>
<dbReference type="AlphaFoldDB" id="A0A2T1NE79"/>
<evidence type="ECO:0000313" key="1">
    <source>
        <dbReference type="EMBL" id="PSG90753.1"/>
    </source>
</evidence>
<proteinExistence type="predicted"/>
<gene>
    <name evidence="1" type="ORF">C7H52_05620</name>
</gene>
<dbReference type="EMBL" id="PXOQ01000007">
    <property type="protein sequence ID" value="PSG90753.1"/>
    <property type="molecule type" value="Genomic_DNA"/>
</dbReference>
<protein>
    <submittedName>
        <fullName evidence="1">Uncharacterized protein</fullName>
    </submittedName>
</protein>
<reference evidence="1 2" key="1">
    <citation type="submission" date="2018-03" db="EMBL/GenBank/DDBJ databases">
        <title>Mesoflavibacter sp. HG37 and Mesoflavibacter sp. HG96 sp.nov., two marine bacteria isolated from seawater of Western Pacific Ocean.</title>
        <authorList>
            <person name="Cheng H."/>
            <person name="Wu Y.-H."/>
            <person name="Guo L.-L."/>
            <person name="Xu X.-W."/>
        </authorList>
    </citation>
    <scope>NUCLEOTIDE SEQUENCE [LARGE SCALE GENOMIC DNA]</scope>
    <source>
        <strain evidence="1 2">KCTC 32269</strain>
    </source>
</reference>
<evidence type="ECO:0000313" key="2">
    <source>
        <dbReference type="Proteomes" id="UP000238426"/>
    </source>
</evidence>
<accession>A0A2T1NE79</accession>
<sequence>MNKCFILFILFFSCKNRIQEESIQISILNDELYSLCSSNECKIPYRDYYRDDYISISTNRVIFKIENLTDNNLLLYSKNFDGFKIFLPSFNTFSNQLNVSLKNFLIFNSENKVLKPEIIMGEPRSKYIDRQEYIKNEVLKFYNTSDYSDKNDLWKFENNRISNGTLKIYSKQTLYFEALICFPFSSHNELGFETSYILDKDENYYTSLYFKFIKPEGVLRKSQKLEIENNKFDFFEGEIRSVNTVPLKIIKDGSDNNSTEVNGKE</sequence>
<dbReference type="Proteomes" id="UP000238426">
    <property type="component" value="Unassembled WGS sequence"/>
</dbReference>
<organism evidence="1 2">
    <name type="scientific">Aurantibacter aestuarii</name>
    <dbReference type="NCBI Taxonomy" id="1266046"/>
    <lineage>
        <taxon>Bacteria</taxon>
        <taxon>Pseudomonadati</taxon>
        <taxon>Bacteroidota</taxon>
        <taxon>Flavobacteriia</taxon>
        <taxon>Flavobacteriales</taxon>
        <taxon>Flavobacteriaceae</taxon>
        <taxon>Aurantibacter</taxon>
    </lineage>
</organism>